<protein>
    <recommendedName>
        <fullName evidence="7">FHA domain-containing protein</fullName>
    </recommendedName>
</protein>
<dbReference type="GO" id="GO:0000724">
    <property type="term" value="P:double-strand break repair via homologous recombination"/>
    <property type="evidence" value="ECO:0007669"/>
    <property type="project" value="TreeGrafter"/>
</dbReference>
<feature type="domain" description="FHA" evidence="7">
    <location>
        <begin position="23"/>
        <end position="87"/>
    </location>
</feature>
<dbReference type="PANTHER" id="PTHR12162:SF0">
    <property type="entry name" value="NIBRIN"/>
    <property type="match status" value="1"/>
</dbReference>
<feature type="region of interest" description="Disordered" evidence="6">
    <location>
        <begin position="540"/>
        <end position="587"/>
    </location>
</feature>
<feature type="compositionally biased region" description="Basic and acidic residues" evidence="6">
    <location>
        <begin position="857"/>
        <end position="875"/>
    </location>
</feature>
<dbReference type="OrthoDB" id="552194at2759"/>
<comment type="caution">
    <text evidence="8">The sequence shown here is derived from an EMBL/GenBank/DDBJ whole genome shotgun (WGS) entry which is preliminary data.</text>
</comment>
<accession>A0A9P8BY34</accession>
<sequence>MWFLVGQEQNAGLRIWLKPEMTVTIGRQVAGDVLNIAGEDRSVSRRHVVISVSKPSLNSVKVRGEHTKLTIRDLDSKSGVAVNNTRIAGGKDIEVIIDEDHLWTTQDQRHVAGRGYGGWVDVNIGDKTNFRLERVDWSICSVGLNIQSKVGIVEMAAEMDVKVEESWVPGVSTHVVIGNNKVSQRIFLALAEGGYMVDSTWFKKQLRIFQESWETKGQTEARLIELEHPAPTPTGYEDANIQWAPNFTRRTLFKDYRFISLARPKYQNLAQVIRCAGGEWSQEEPSRTQKRIMECLSETLIPVFLKPDANVDTDPVFSNTSSILKKMGYRWVQEVEIGSALAYTSTDMYCNPKYHDELPALVMISTLASVQTPLSQFVESAASTQSFTRPTTSRAASNVRDGKDTPSFLDEAEETTAGSFDLSQLMAPPRRSTHKDPVTAGSTSSSRAQPIPPPPQQTKASAVEKPVKKKVKMDRMALFFDGLDGDEDVIVADSHSNPISTSAQALPTPAGKATRQPSSLQIPVPIAWPDANDVDLEQEVPYKRTTRQSSPKKNSVKEGGSASGETIHTATSTTSSSAMPAEKSKGKSKLMNAMFEDDEVDETRSSAVNGFDPSNHDEAEMAAAADKKGDDRINEELFSYPVKEYDSSFQLSAPSSRGAAAGKKKKPTSFDVIRDDMVALNLDIKLERQIQNMEEQERWKRLPAQTKGDSNKLMQWERSAALTTKSKRRKMAEQQQDQQGQGSGSRETSPLNDDDDVQILDEADQNDWPERWKKMPNFKNIAGPSLDLQEKWKNVPNFKAFRKSKLPGVKAEPREPMQLTLDGELVPKQEATAKKIATYLKREPEVPDVPVPVTHRKVSEKQREREDLQKLLADD</sequence>
<keyword evidence="3" id="KW-0234">DNA repair</keyword>
<dbReference type="SMART" id="SM00240">
    <property type="entry name" value="FHA"/>
    <property type="match status" value="1"/>
</dbReference>
<dbReference type="InterPro" id="IPR043014">
    <property type="entry name" value="Nibrin_BRCT2_sf"/>
</dbReference>
<dbReference type="PANTHER" id="PTHR12162">
    <property type="entry name" value="NIBRIN-RELATED"/>
    <property type="match status" value="1"/>
</dbReference>
<feature type="region of interest" description="Disordered" evidence="6">
    <location>
        <begin position="380"/>
        <end position="467"/>
    </location>
</feature>
<evidence type="ECO:0000259" key="7">
    <source>
        <dbReference type="PROSITE" id="PS50006"/>
    </source>
</evidence>
<name>A0A9P8BY34_9FUNG</name>
<evidence type="ECO:0000256" key="5">
    <source>
        <dbReference type="ARBA" id="ARBA00044757"/>
    </source>
</evidence>
<keyword evidence="9" id="KW-1185">Reference proteome</keyword>
<dbReference type="InterPro" id="IPR032429">
    <property type="entry name" value="Nibrin_BRCT2"/>
</dbReference>
<dbReference type="GO" id="GO:0007095">
    <property type="term" value="P:mitotic G2 DNA damage checkpoint signaling"/>
    <property type="evidence" value="ECO:0007669"/>
    <property type="project" value="InterPro"/>
</dbReference>
<dbReference type="InterPro" id="IPR040227">
    <property type="entry name" value="Nibrin-rel"/>
</dbReference>
<feature type="compositionally biased region" description="Polar residues" evidence="6">
    <location>
        <begin position="380"/>
        <end position="396"/>
    </location>
</feature>
<dbReference type="Pfam" id="PF16508">
    <property type="entry name" value="NIBRIN_BRCT_II"/>
    <property type="match status" value="1"/>
</dbReference>
<feature type="compositionally biased region" description="Low complexity" evidence="6">
    <location>
        <begin position="569"/>
        <end position="578"/>
    </location>
</feature>
<dbReference type="PROSITE" id="PS50006">
    <property type="entry name" value="FHA_DOMAIN"/>
    <property type="match status" value="1"/>
</dbReference>
<reference evidence="8" key="1">
    <citation type="submission" date="2021-06" db="EMBL/GenBank/DDBJ databases">
        <title>Genome Sequence of Mortierella hyaline Strain SCG-10, a Cold-Adapted, Nitrate-Reducing Fungus Isolated from Soil in Minnesota, USA.</title>
        <authorList>
            <person name="Aldossari N."/>
        </authorList>
    </citation>
    <scope>NUCLEOTIDE SEQUENCE</scope>
    <source>
        <strain evidence="8">SCG-10</strain>
    </source>
</reference>
<dbReference type="Gene3D" id="2.60.200.20">
    <property type="match status" value="1"/>
</dbReference>
<gene>
    <name evidence="8" type="ORF">KI688_001076</name>
</gene>
<dbReference type="Pfam" id="PF00498">
    <property type="entry name" value="FHA"/>
    <property type="match status" value="1"/>
</dbReference>
<dbReference type="InterPro" id="IPR008984">
    <property type="entry name" value="SMAD_FHA_dom_sf"/>
</dbReference>
<dbReference type="GO" id="GO:0003684">
    <property type="term" value="F:damaged DNA binding"/>
    <property type="evidence" value="ECO:0007669"/>
    <property type="project" value="TreeGrafter"/>
</dbReference>
<dbReference type="InterPro" id="IPR000253">
    <property type="entry name" value="FHA_dom"/>
</dbReference>
<dbReference type="AlphaFoldDB" id="A0A9P8BY34"/>
<dbReference type="EMBL" id="JAHRHY010000001">
    <property type="protein sequence ID" value="KAG9073284.1"/>
    <property type="molecule type" value="Genomic_DNA"/>
</dbReference>
<keyword evidence="2" id="KW-0227">DNA damage</keyword>
<evidence type="ECO:0000313" key="8">
    <source>
        <dbReference type="EMBL" id="KAG9073284.1"/>
    </source>
</evidence>
<dbReference type="Proteomes" id="UP000707451">
    <property type="component" value="Unassembled WGS sequence"/>
</dbReference>
<keyword evidence="4" id="KW-0539">Nucleus</keyword>
<evidence type="ECO:0000256" key="6">
    <source>
        <dbReference type="SAM" id="MobiDB-lite"/>
    </source>
</evidence>
<feature type="region of interest" description="Disordered" evidence="6">
    <location>
        <begin position="696"/>
        <end position="782"/>
    </location>
</feature>
<feature type="region of interest" description="Disordered" evidence="6">
    <location>
        <begin position="845"/>
        <end position="875"/>
    </location>
</feature>
<feature type="region of interest" description="Disordered" evidence="6">
    <location>
        <begin position="499"/>
        <end position="519"/>
    </location>
</feature>
<organism evidence="8 9">
    <name type="scientific">Linnemannia hyalina</name>
    <dbReference type="NCBI Taxonomy" id="64524"/>
    <lineage>
        <taxon>Eukaryota</taxon>
        <taxon>Fungi</taxon>
        <taxon>Fungi incertae sedis</taxon>
        <taxon>Mucoromycota</taxon>
        <taxon>Mortierellomycotina</taxon>
        <taxon>Mortierellomycetes</taxon>
        <taxon>Mortierellales</taxon>
        <taxon>Mortierellaceae</taxon>
        <taxon>Linnemannia</taxon>
    </lineage>
</organism>
<evidence type="ECO:0000256" key="4">
    <source>
        <dbReference type="ARBA" id="ARBA00023242"/>
    </source>
</evidence>
<proteinExistence type="inferred from homology"/>
<evidence type="ECO:0000256" key="1">
    <source>
        <dbReference type="ARBA" id="ARBA00004123"/>
    </source>
</evidence>
<dbReference type="GO" id="GO:0030870">
    <property type="term" value="C:Mre11 complex"/>
    <property type="evidence" value="ECO:0007669"/>
    <property type="project" value="InterPro"/>
</dbReference>
<comment type="similarity">
    <text evidence="5">Belongs to the Nibrin family.</text>
</comment>
<comment type="subcellular location">
    <subcellularLocation>
        <location evidence="1">Nucleus</location>
    </subcellularLocation>
</comment>
<evidence type="ECO:0000256" key="3">
    <source>
        <dbReference type="ARBA" id="ARBA00023204"/>
    </source>
</evidence>
<evidence type="ECO:0000313" key="9">
    <source>
        <dbReference type="Proteomes" id="UP000707451"/>
    </source>
</evidence>
<feature type="compositionally biased region" description="Acidic residues" evidence="6">
    <location>
        <begin position="752"/>
        <end position="767"/>
    </location>
</feature>
<dbReference type="Gene3D" id="3.40.50.10980">
    <property type="entry name" value="Nibrin, BRCT2 domain"/>
    <property type="match status" value="1"/>
</dbReference>
<evidence type="ECO:0000256" key="2">
    <source>
        <dbReference type="ARBA" id="ARBA00022763"/>
    </source>
</evidence>
<dbReference type="SUPFAM" id="SSF49879">
    <property type="entry name" value="SMAD/FHA domain"/>
    <property type="match status" value="1"/>
</dbReference>